<protein>
    <recommendedName>
        <fullName evidence="3">DUF3203 domain-containing protein</fullName>
    </recommendedName>
</protein>
<sequence length="82" mass="9003">MPLEFDSTNEHCSAEIDGVRHSSRVVDIAITTNDATHMSEAEIAGVKVPITEAEADALTIYKAKDLRHHTVDRDTEDPTTVI</sequence>
<organism evidence="1 2">
    <name type="scientific">Pseudomonas syringae</name>
    <dbReference type="NCBI Taxonomy" id="317"/>
    <lineage>
        <taxon>Bacteria</taxon>
        <taxon>Pseudomonadati</taxon>
        <taxon>Pseudomonadota</taxon>
        <taxon>Gammaproteobacteria</taxon>
        <taxon>Pseudomonadales</taxon>
        <taxon>Pseudomonadaceae</taxon>
        <taxon>Pseudomonas</taxon>
    </lineage>
</organism>
<dbReference type="RefSeq" id="WP_020290028.1">
    <property type="nucleotide sequence ID" value="NZ_JPQT01000119.1"/>
</dbReference>
<comment type="caution">
    <text evidence="1">The sequence shown here is derived from an EMBL/GenBank/DDBJ whole genome shotgun (WGS) entry which is preliminary data.</text>
</comment>
<evidence type="ECO:0000313" key="1">
    <source>
        <dbReference type="EMBL" id="KFE49054.1"/>
    </source>
</evidence>
<evidence type="ECO:0008006" key="3">
    <source>
        <dbReference type="Google" id="ProtNLM"/>
    </source>
</evidence>
<dbReference type="EMBL" id="JPQT01000119">
    <property type="protein sequence ID" value="KFE49054.1"/>
    <property type="molecule type" value="Genomic_DNA"/>
</dbReference>
<proteinExistence type="predicted"/>
<gene>
    <name evidence="1" type="ORF">IV02_20630</name>
</gene>
<dbReference type="Gene3D" id="3.40.1170.40">
    <property type="entry name" value="Protein of unknown function DUF3203"/>
    <property type="match status" value="1"/>
</dbReference>
<accession>A0A085V0U1</accession>
<dbReference type="SUPFAM" id="SSF141447">
    <property type="entry name" value="PA2021-like"/>
    <property type="match status" value="1"/>
</dbReference>
<dbReference type="Pfam" id="PF11462">
    <property type="entry name" value="DUF3203"/>
    <property type="match status" value="1"/>
</dbReference>
<name>A0A085V0U1_PSESX</name>
<dbReference type="Proteomes" id="UP000028643">
    <property type="component" value="Unassembled WGS sequence"/>
</dbReference>
<dbReference type="PATRIC" id="fig|317.174.peg.4218"/>
<dbReference type="InterPro" id="IPR021564">
    <property type="entry name" value="DUF3203"/>
</dbReference>
<evidence type="ECO:0000313" key="2">
    <source>
        <dbReference type="Proteomes" id="UP000028643"/>
    </source>
</evidence>
<dbReference type="AlphaFoldDB" id="A0A085V0U1"/>
<reference evidence="1 2" key="1">
    <citation type="submission" date="2014-07" db="EMBL/GenBank/DDBJ databases">
        <title>Draft Genome Sequences of Environmental Pseudomonas syringae strains.</title>
        <authorList>
            <person name="Baltrus D.A."/>
            <person name="Berge O."/>
            <person name="Morris C."/>
        </authorList>
    </citation>
    <scope>NUCLEOTIDE SEQUENCE [LARGE SCALE GENOMIC DNA]</scope>
    <source>
        <strain evidence="1 2">CEB003</strain>
    </source>
</reference>
<dbReference type="InterPro" id="IPR038079">
    <property type="entry name" value="PA2021-like_sf"/>
</dbReference>